<evidence type="ECO:0000256" key="4">
    <source>
        <dbReference type="ARBA" id="ARBA00022563"/>
    </source>
</evidence>
<dbReference type="Gene3D" id="3.90.190.20">
    <property type="entry name" value="Mur ligase, C-terminal domain"/>
    <property type="match status" value="1"/>
</dbReference>
<dbReference type="NCBIfam" id="TIGR01499">
    <property type="entry name" value="folC"/>
    <property type="match status" value="1"/>
</dbReference>
<dbReference type="SUPFAM" id="SSF53623">
    <property type="entry name" value="MurD-like peptide ligases, catalytic domain"/>
    <property type="match status" value="1"/>
</dbReference>
<keyword evidence="7" id="KW-0547">Nucleotide-binding</keyword>
<proteinExistence type="inferred from homology"/>
<evidence type="ECO:0000256" key="3">
    <source>
        <dbReference type="ARBA" id="ARBA00013025"/>
    </source>
</evidence>
<evidence type="ECO:0000256" key="12">
    <source>
        <dbReference type="ARBA" id="ARBA00047493"/>
    </source>
</evidence>
<name>A0ABM0MZ55_SACKO</name>
<dbReference type="PANTHER" id="PTHR11136">
    <property type="entry name" value="FOLYLPOLYGLUTAMATE SYNTHASE-RELATED"/>
    <property type="match status" value="1"/>
</dbReference>
<evidence type="ECO:0000256" key="8">
    <source>
        <dbReference type="ARBA" id="ARBA00022840"/>
    </source>
</evidence>
<evidence type="ECO:0000256" key="5">
    <source>
        <dbReference type="ARBA" id="ARBA00022598"/>
    </source>
</evidence>
<comment type="catalytic activity">
    <reaction evidence="12">
        <text>(6S)-5,6,7,8-tetrahydrofolyl-(gamma-L-Glu)(n) + L-glutamate + ATP = (6S)-5,6,7,8-tetrahydrofolyl-(gamma-L-Glu)(n+1) + ADP + phosphate + H(+)</text>
        <dbReference type="Rhea" id="RHEA:10580"/>
        <dbReference type="Rhea" id="RHEA-COMP:14738"/>
        <dbReference type="Rhea" id="RHEA-COMP:14740"/>
        <dbReference type="ChEBI" id="CHEBI:15378"/>
        <dbReference type="ChEBI" id="CHEBI:29985"/>
        <dbReference type="ChEBI" id="CHEBI:30616"/>
        <dbReference type="ChEBI" id="CHEBI:43474"/>
        <dbReference type="ChEBI" id="CHEBI:141005"/>
        <dbReference type="ChEBI" id="CHEBI:456216"/>
        <dbReference type="EC" id="6.3.2.17"/>
    </reaction>
</comment>
<keyword evidence="5" id="KW-0436">Ligase</keyword>
<dbReference type="EC" id="6.3.2.17" evidence="3"/>
<dbReference type="InterPro" id="IPR036615">
    <property type="entry name" value="Mur_ligase_C_dom_sf"/>
</dbReference>
<dbReference type="PROSITE" id="PS01012">
    <property type="entry name" value="FOLYLPOLYGLU_SYNT_2"/>
    <property type="match status" value="1"/>
</dbReference>
<evidence type="ECO:0000256" key="1">
    <source>
        <dbReference type="ARBA" id="ARBA00005150"/>
    </source>
</evidence>
<evidence type="ECO:0000256" key="2">
    <source>
        <dbReference type="ARBA" id="ARBA00008276"/>
    </source>
</evidence>
<organism evidence="13 14">
    <name type="scientific">Saccoglossus kowalevskii</name>
    <name type="common">Acorn worm</name>
    <dbReference type="NCBI Taxonomy" id="10224"/>
    <lineage>
        <taxon>Eukaryota</taxon>
        <taxon>Metazoa</taxon>
        <taxon>Hemichordata</taxon>
        <taxon>Enteropneusta</taxon>
        <taxon>Harrimaniidae</taxon>
        <taxon>Saccoglossus</taxon>
    </lineage>
</organism>
<evidence type="ECO:0000313" key="13">
    <source>
        <dbReference type="Proteomes" id="UP000694865"/>
    </source>
</evidence>
<sequence>MGIAHRSAISIQVDVVILEVGMGGTYDCTNLVRRPTVTGINLVDFDHTQILGNTLDKIAWHKAGICKPGRPAFTVPQSKEATDTIIARAKELHAPLQIVPELGDYDWQEQAIELGIQGEHQHRNASLAIQLCRTWIEEHEANILGRKTDFEIVHTDIVDTLTAPAFKLPDTFKNGLRNCFWPARSQIIKRENVTYYMDGAHTQLSTRSCIKWFEQATEQEKQLLGSRCVRVLMYNVTKGRDAKMLMEDLVCCNFSAAAFCPNITNSEPGHITVGRQLLCEEHYSFTISSQILPI</sequence>
<evidence type="ECO:0000313" key="14">
    <source>
        <dbReference type="RefSeq" id="XP_006825296.1"/>
    </source>
</evidence>
<evidence type="ECO:0000256" key="9">
    <source>
        <dbReference type="ARBA" id="ARBA00022842"/>
    </source>
</evidence>
<dbReference type="Proteomes" id="UP000694865">
    <property type="component" value="Unplaced"/>
</dbReference>
<evidence type="ECO:0000256" key="7">
    <source>
        <dbReference type="ARBA" id="ARBA00022741"/>
    </source>
</evidence>
<accession>A0ABM0MZ55</accession>
<reference evidence="14" key="1">
    <citation type="submission" date="2025-08" db="UniProtKB">
        <authorList>
            <consortium name="RefSeq"/>
        </authorList>
    </citation>
    <scope>IDENTIFICATION</scope>
    <source>
        <tissue evidence="14">Testes</tissue>
    </source>
</reference>
<keyword evidence="6" id="KW-0479">Metal-binding</keyword>
<protein>
    <recommendedName>
        <fullName evidence="3">tetrahydrofolate synthase</fullName>
        <ecNumber evidence="3">6.3.2.17</ecNumber>
    </recommendedName>
    <alternativeName>
        <fullName evidence="11">Folylpoly-gamma-glutamate synthetase</fullName>
    </alternativeName>
    <alternativeName>
        <fullName evidence="10">Tetrahydrofolylpolyglutamate synthase</fullName>
    </alternativeName>
</protein>
<dbReference type="InterPro" id="IPR001645">
    <property type="entry name" value="Folylpolyglutamate_synth"/>
</dbReference>
<evidence type="ECO:0000256" key="11">
    <source>
        <dbReference type="ARBA" id="ARBA00030876"/>
    </source>
</evidence>
<evidence type="ECO:0000256" key="6">
    <source>
        <dbReference type="ARBA" id="ARBA00022723"/>
    </source>
</evidence>
<dbReference type="GeneID" id="102801857"/>
<keyword evidence="13" id="KW-1185">Reference proteome</keyword>
<evidence type="ECO:0000256" key="10">
    <source>
        <dbReference type="ARBA" id="ARBA00030592"/>
    </source>
</evidence>
<dbReference type="InterPro" id="IPR036565">
    <property type="entry name" value="Mur-like_cat_sf"/>
</dbReference>
<keyword evidence="9" id="KW-0460">Magnesium</keyword>
<dbReference type="InterPro" id="IPR018109">
    <property type="entry name" value="Folylpolyglutamate_synth_CS"/>
</dbReference>
<gene>
    <name evidence="14" type="primary">LOC102801857</name>
</gene>
<keyword evidence="8" id="KW-0067">ATP-binding</keyword>
<comment type="pathway">
    <text evidence="1">Cofactor biosynthesis; tetrahydrofolylpolyglutamate biosynthesis.</text>
</comment>
<dbReference type="PANTHER" id="PTHR11136:SF5">
    <property type="entry name" value="FOLYLPOLYGLUTAMATE SYNTHASE, MITOCHONDRIAL"/>
    <property type="match status" value="1"/>
</dbReference>
<dbReference type="SUPFAM" id="SSF53244">
    <property type="entry name" value="MurD-like peptide ligases, peptide-binding domain"/>
    <property type="match status" value="1"/>
</dbReference>
<dbReference type="RefSeq" id="XP_006825296.1">
    <property type="nucleotide sequence ID" value="XM_006825233.1"/>
</dbReference>
<keyword evidence="4" id="KW-0554">One-carbon metabolism</keyword>
<dbReference type="Gene3D" id="3.40.1190.10">
    <property type="entry name" value="Mur-like, catalytic domain"/>
    <property type="match status" value="1"/>
</dbReference>
<comment type="similarity">
    <text evidence="2">Belongs to the folylpolyglutamate synthase family.</text>
</comment>